<accession>A0A239BJG8</accession>
<name>A0A239BJG8_9ACTN</name>
<protein>
    <submittedName>
        <fullName evidence="3">Acetyl esterase</fullName>
    </submittedName>
</protein>
<dbReference type="Gene3D" id="3.40.50.720">
    <property type="entry name" value="NAD(P)-binding Rossmann-like Domain"/>
    <property type="match status" value="1"/>
</dbReference>
<dbReference type="InterPro" id="IPR020843">
    <property type="entry name" value="ER"/>
</dbReference>
<gene>
    <name evidence="3" type="ORF">SAMN05216276_1003265</name>
</gene>
<dbReference type="Pfam" id="PF08240">
    <property type="entry name" value="ADH_N"/>
    <property type="match status" value="1"/>
</dbReference>
<dbReference type="Gene3D" id="3.90.180.10">
    <property type="entry name" value="Medium-chain alcohol dehydrogenases, catalytic domain"/>
    <property type="match status" value="1"/>
</dbReference>
<dbReference type="InterPro" id="IPR013154">
    <property type="entry name" value="ADH-like_N"/>
</dbReference>
<evidence type="ECO:0000256" key="1">
    <source>
        <dbReference type="ARBA" id="ARBA00022857"/>
    </source>
</evidence>
<dbReference type="InterPro" id="IPR051603">
    <property type="entry name" value="Zinc-ADH_QOR/CCCR"/>
</dbReference>
<dbReference type="EMBL" id="FZOD01000003">
    <property type="protein sequence ID" value="SNS08006.1"/>
    <property type="molecule type" value="Genomic_DNA"/>
</dbReference>
<evidence type="ECO:0000313" key="4">
    <source>
        <dbReference type="Proteomes" id="UP000198282"/>
    </source>
</evidence>
<proteinExistence type="predicted"/>
<dbReference type="SUPFAM" id="SSF51735">
    <property type="entry name" value="NAD(P)-binding Rossmann-fold domains"/>
    <property type="match status" value="1"/>
</dbReference>
<dbReference type="SUPFAM" id="SSF50129">
    <property type="entry name" value="GroES-like"/>
    <property type="match status" value="1"/>
</dbReference>
<feature type="domain" description="Enoyl reductase (ER)" evidence="2">
    <location>
        <begin position="11"/>
        <end position="303"/>
    </location>
</feature>
<dbReference type="CDD" id="cd05289">
    <property type="entry name" value="MDR_like_2"/>
    <property type="match status" value="1"/>
</dbReference>
<dbReference type="PANTHER" id="PTHR44154">
    <property type="entry name" value="QUINONE OXIDOREDUCTASE"/>
    <property type="match status" value="1"/>
</dbReference>
<dbReference type="OrthoDB" id="2665481at2"/>
<organism evidence="3 4">
    <name type="scientific">Streptosporangium subroseum</name>
    <dbReference type="NCBI Taxonomy" id="106412"/>
    <lineage>
        <taxon>Bacteria</taxon>
        <taxon>Bacillati</taxon>
        <taxon>Actinomycetota</taxon>
        <taxon>Actinomycetes</taxon>
        <taxon>Streptosporangiales</taxon>
        <taxon>Streptosporangiaceae</taxon>
        <taxon>Streptosporangium</taxon>
    </lineage>
</organism>
<keyword evidence="1" id="KW-0521">NADP</keyword>
<dbReference type="Proteomes" id="UP000198282">
    <property type="component" value="Unassembled WGS sequence"/>
</dbReference>
<evidence type="ECO:0000259" key="2">
    <source>
        <dbReference type="SMART" id="SM00829"/>
    </source>
</evidence>
<dbReference type="GO" id="GO:0016491">
    <property type="term" value="F:oxidoreductase activity"/>
    <property type="evidence" value="ECO:0007669"/>
    <property type="project" value="InterPro"/>
</dbReference>
<keyword evidence="4" id="KW-1185">Reference proteome</keyword>
<dbReference type="Pfam" id="PF13602">
    <property type="entry name" value="ADH_zinc_N_2"/>
    <property type="match status" value="1"/>
</dbReference>
<dbReference type="PANTHER" id="PTHR44154:SF1">
    <property type="entry name" value="QUINONE OXIDOREDUCTASE"/>
    <property type="match status" value="1"/>
</dbReference>
<dbReference type="RefSeq" id="WP_089205952.1">
    <property type="nucleotide sequence ID" value="NZ_FZOD01000003.1"/>
</dbReference>
<dbReference type="AlphaFoldDB" id="A0A239BJG8"/>
<evidence type="ECO:0000313" key="3">
    <source>
        <dbReference type="EMBL" id="SNS08006.1"/>
    </source>
</evidence>
<sequence length="306" mass="32185">MSLALRYARYGDPDVLTLDEIPIPEPGPGEVRVAVRAAGVNGIDWKLRRGFLDRGQLAGGPAGTGVEFAGIVDALGADVQDWSVGQAVFGHASSGAAATHVTTASESLLAKPDWLSFEQAASLPVAAETAYRCLRQLDVKEGQTLLVHAVAGGVGLVAAQLARAWGAEVVGTASPVHHAFLRELGVRPVTYGDGLAERVRDAAPEGVAAVLDGSGRDVLAMSVELTGDAERVVTIADGRAAEYGVRFSTGADRAPLSEVFAEVFPLMEWGALRMPIERTFPLERAADAYRLSEEGHLRGKIVIVVE</sequence>
<dbReference type="InterPro" id="IPR011032">
    <property type="entry name" value="GroES-like_sf"/>
</dbReference>
<dbReference type="SMART" id="SM00829">
    <property type="entry name" value="PKS_ER"/>
    <property type="match status" value="1"/>
</dbReference>
<dbReference type="InterPro" id="IPR036291">
    <property type="entry name" value="NAD(P)-bd_dom_sf"/>
</dbReference>
<reference evidence="3 4" key="1">
    <citation type="submission" date="2017-06" db="EMBL/GenBank/DDBJ databases">
        <authorList>
            <person name="Kim H.J."/>
            <person name="Triplett B.A."/>
        </authorList>
    </citation>
    <scope>NUCLEOTIDE SEQUENCE [LARGE SCALE GENOMIC DNA]</scope>
    <source>
        <strain evidence="3 4">CGMCC 4.2132</strain>
    </source>
</reference>